<comment type="similarity">
    <text evidence="1">Belongs to the KIN17 family.</text>
</comment>
<dbReference type="FunFam" id="2.30.30.30:FF:000021">
    <property type="entry name" value="DNA/RNA-binding protein KIN17, putative"/>
    <property type="match status" value="1"/>
</dbReference>
<dbReference type="InterPro" id="IPR038254">
    <property type="entry name" value="KIN17_WH-like_sf"/>
</dbReference>
<dbReference type="GO" id="GO:0008270">
    <property type="term" value="F:zinc ion binding"/>
    <property type="evidence" value="ECO:0007669"/>
    <property type="project" value="UniProtKB-KW"/>
</dbReference>
<evidence type="ECO:0000256" key="3">
    <source>
        <dbReference type="ARBA" id="ARBA00022771"/>
    </source>
</evidence>
<dbReference type="InterPro" id="IPR037321">
    <property type="entry name" value="KIN17-like"/>
</dbReference>
<evidence type="ECO:0000313" key="7">
    <source>
        <dbReference type="Proteomes" id="UP000050640"/>
    </source>
</evidence>
<dbReference type="CDD" id="cd13155">
    <property type="entry name" value="KOW_KIN17"/>
    <property type="match status" value="1"/>
</dbReference>
<dbReference type="Gene3D" id="2.30.30.140">
    <property type="match status" value="1"/>
</dbReference>
<keyword evidence="4" id="KW-0862">Zinc</keyword>
<proteinExistence type="inferred from homology"/>
<organism evidence="7 8">
    <name type="scientific">Elaeophora elaphi</name>
    <dbReference type="NCBI Taxonomy" id="1147741"/>
    <lineage>
        <taxon>Eukaryota</taxon>
        <taxon>Metazoa</taxon>
        <taxon>Ecdysozoa</taxon>
        <taxon>Nematoda</taxon>
        <taxon>Chromadorea</taxon>
        <taxon>Rhabditida</taxon>
        <taxon>Spirurina</taxon>
        <taxon>Spiruromorpha</taxon>
        <taxon>Filarioidea</taxon>
        <taxon>Onchocercidae</taxon>
        <taxon>Elaeophora</taxon>
    </lineage>
</organism>
<dbReference type="PANTHER" id="PTHR12805:SF0">
    <property type="entry name" value="DNA_RNA-BINDING PROTEIN KIN17"/>
    <property type="match status" value="1"/>
</dbReference>
<feature type="compositionally biased region" description="Basic and acidic residues" evidence="5">
    <location>
        <begin position="284"/>
        <end position="296"/>
    </location>
</feature>
<dbReference type="Pfam" id="PF10357">
    <property type="entry name" value="WH_KIN17"/>
    <property type="match status" value="1"/>
</dbReference>
<dbReference type="FunFam" id="1.10.10.2030:FF:000001">
    <property type="entry name" value="DNA/RNA-binding protein KIN17, putative"/>
    <property type="match status" value="1"/>
</dbReference>
<evidence type="ECO:0000259" key="6">
    <source>
        <dbReference type="SMART" id="SM01253"/>
    </source>
</evidence>
<feature type="compositionally biased region" description="Basic and acidic residues" evidence="5">
    <location>
        <begin position="304"/>
        <end position="313"/>
    </location>
</feature>
<keyword evidence="7" id="KW-1185">Reference proteome</keyword>
<evidence type="ECO:0000256" key="2">
    <source>
        <dbReference type="ARBA" id="ARBA00022723"/>
    </source>
</evidence>
<dbReference type="InterPro" id="IPR041995">
    <property type="entry name" value="KOW_KIN17"/>
</dbReference>
<dbReference type="GO" id="GO:0006974">
    <property type="term" value="P:DNA damage response"/>
    <property type="evidence" value="ECO:0007669"/>
    <property type="project" value="TreeGrafter"/>
</dbReference>
<evidence type="ECO:0000256" key="5">
    <source>
        <dbReference type="SAM" id="MobiDB-lite"/>
    </source>
</evidence>
<dbReference type="GO" id="GO:0006260">
    <property type="term" value="P:DNA replication"/>
    <property type="evidence" value="ECO:0007669"/>
    <property type="project" value="TreeGrafter"/>
</dbReference>
<dbReference type="WBParaSite" id="EEL_0000018801-mRNA-1">
    <property type="protein sequence ID" value="EEL_0000018801-mRNA-1"/>
    <property type="gene ID" value="EEL_0000018801"/>
</dbReference>
<dbReference type="GO" id="GO:0003690">
    <property type="term" value="F:double-stranded DNA binding"/>
    <property type="evidence" value="ECO:0007669"/>
    <property type="project" value="TreeGrafter"/>
</dbReference>
<feature type="region of interest" description="Disordered" evidence="5">
    <location>
        <begin position="263"/>
        <end position="313"/>
    </location>
</feature>
<sequence>MGKYEKGTPKEIANRCKSKGLQKLRWFCQMCKKQCRDQNGFKCHLTSETHQRQLLLFAENPDTYLKEYSEEFENNFLKVLRSTFGTKRVRANEVYQEYIRDKMHTHMNSTKWHTLTNFVIYLGKSGKCHVDQTEKGWFIAWIDQQEELRKQEEFHKVKAIHDDEERLQQLLKEQAERAREKQQSLETSGSHPTELFRTNDDEKVAFSLTTKKPASEVDRVLSSNNIKSFVLELARPSTPVLAMSHSIFDTKIKKGTKFEPEMLNKSKKDQHKDTLLSPSTSKTGIKDDHHRKHDDMITGSNRTRRQDLKPKKSALDEIMEMEERRKEKRNRRNNWLHEGIVVKIITKKFGNDFYKAKGAVKQLVDDFTAIIDVNGCLLEIKQENVETVIPAVGREMLIVNGAYRGTKAILQAIKEKEFAVVLRLDESVVKGRVVCLPYEDACKLKQ</sequence>
<dbReference type="Pfam" id="PF25092">
    <property type="entry name" value="SH3_KIN17_C"/>
    <property type="match status" value="1"/>
</dbReference>
<dbReference type="Gene3D" id="1.10.10.2030">
    <property type="entry name" value="DNA/RNA-binding protein Kin17, conserved domain"/>
    <property type="match status" value="1"/>
</dbReference>
<evidence type="ECO:0000256" key="1">
    <source>
        <dbReference type="ARBA" id="ARBA00008517"/>
    </source>
</evidence>
<evidence type="ECO:0000313" key="8">
    <source>
        <dbReference type="WBParaSite" id="EEL_0000018801-mRNA-1"/>
    </source>
</evidence>
<dbReference type="Gene3D" id="2.30.30.30">
    <property type="match status" value="1"/>
</dbReference>
<dbReference type="GO" id="GO:0005634">
    <property type="term" value="C:nucleus"/>
    <property type="evidence" value="ECO:0007669"/>
    <property type="project" value="TreeGrafter"/>
</dbReference>
<protein>
    <submittedName>
        <fullName evidence="8">Kin17_mid domain-containing protein</fullName>
    </submittedName>
</protein>
<dbReference type="AlphaFoldDB" id="A0A0R3RFP4"/>
<accession>A0A0R3RFP4</accession>
<keyword evidence="2" id="KW-0479">Metal-binding</keyword>
<feature type="domain" description="DNA/RNA-binding protein Kin17 WH-like" evidence="6">
    <location>
        <begin position="52"/>
        <end position="176"/>
    </location>
</feature>
<dbReference type="SUPFAM" id="SSF57667">
    <property type="entry name" value="beta-beta-alpha zinc fingers"/>
    <property type="match status" value="1"/>
</dbReference>
<reference evidence="8" key="1">
    <citation type="submission" date="2017-02" db="UniProtKB">
        <authorList>
            <consortium name="WormBaseParasite"/>
        </authorList>
    </citation>
    <scope>IDENTIFICATION</scope>
</reference>
<dbReference type="InterPro" id="IPR056767">
    <property type="entry name" value="C2H2-Znf_KIN17"/>
</dbReference>
<dbReference type="InterPro" id="IPR036236">
    <property type="entry name" value="Znf_C2H2_sf"/>
</dbReference>
<dbReference type="Proteomes" id="UP000050640">
    <property type="component" value="Unplaced"/>
</dbReference>
<dbReference type="InterPro" id="IPR019447">
    <property type="entry name" value="DNA/RNA-bd_Kin17_WH-like_dom"/>
</dbReference>
<dbReference type="Pfam" id="PF25095">
    <property type="entry name" value="C2H2-zf_KIN17"/>
    <property type="match status" value="1"/>
</dbReference>
<dbReference type="InterPro" id="IPR041330">
    <property type="entry name" value="KN17_SH3"/>
</dbReference>
<dbReference type="STRING" id="1147741.A0A0R3RFP4"/>
<evidence type="ECO:0000256" key="4">
    <source>
        <dbReference type="ARBA" id="ARBA00022833"/>
    </source>
</evidence>
<dbReference type="InterPro" id="IPR014722">
    <property type="entry name" value="Rib_uL2_dom2"/>
</dbReference>
<feature type="region of interest" description="Disordered" evidence="5">
    <location>
        <begin position="175"/>
        <end position="199"/>
    </location>
</feature>
<dbReference type="Pfam" id="PF18131">
    <property type="entry name" value="KN17_SH3"/>
    <property type="match status" value="1"/>
</dbReference>
<keyword evidence="3" id="KW-0863">Zinc-finger</keyword>
<dbReference type="SMART" id="SM01253">
    <property type="entry name" value="Kin17_mid"/>
    <property type="match status" value="1"/>
</dbReference>
<feature type="compositionally biased region" description="Basic and acidic residues" evidence="5">
    <location>
        <begin position="263"/>
        <end position="274"/>
    </location>
</feature>
<dbReference type="PANTHER" id="PTHR12805">
    <property type="entry name" value="KIN17 KIN, ANTIGENIC DETERMINANT OF RECA PROTEIN HOMOLOG"/>
    <property type="match status" value="1"/>
</dbReference>
<name>A0A0R3RFP4_9BILA</name>